<dbReference type="Pfam" id="PF07714">
    <property type="entry name" value="PK_Tyr_Ser-Thr"/>
    <property type="match status" value="1"/>
</dbReference>
<dbReference type="InterPro" id="IPR013210">
    <property type="entry name" value="LRR_N_plant-typ"/>
</dbReference>
<feature type="domain" description="Protein kinase" evidence="20">
    <location>
        <begin position="836"/>
        <end position="970"/>
    </location>
</feature>
<comment type="subcellular location">
    <subcellularLocation>
        <location evidence="1">Cell membrane</location>
        <topology evidence="1">Single-pass type I membrane protein</topology>
    </subcellularLocation>
</comment>
<dbReference type="PROSITE" id="PS00107">
    <property type="entry name" value="PROTEIN_KINASE_ATP"/>
    <property type="match status" value="1"/>
</dbReference>
<evidence type="ECO:0000256" key="12">
    <source>
        <dbReference type="ARBA" id="ARBA00022840"/>
    </source>
</evidence>
<evidence type="ECO:0000256" key="7">
    <source>
        <dbReference type="ARBA" id="ARBA00022692"/>
    </source>
</evidence>
<evidence type="ECO:0000256" key="1">
    <source>
        <dbReference type="ARBA" id="ARBA00004251"/>
    </source>
</evidence>
<dbReference type="GO" id="GO:0005524">
    <property type="term" value="F:ATP binding"/>
    <property type="evidence" value="ECO:0007669"/>
    <property type="project" value="UniProtKB-UniRule"/>
</dbReference>
<name>A0A2Z6MZQ1_TRISU</name>
<dbReference type="Gene3D" id="3.80.10.10">
    <property type="entry name" value="Ribonuclease Inhibitor"/>
    <property type="match status" value="4"/>
</dbReference>
<keyword evidence="6" id="KW-0808">Transferase</keyword>
<dbReference type="InterPro" id="IPR017441">
    <property type="entry name" value="Protein_kinase_ATP_BS"/>
</dbReference>
<evidence type="ECO:0000256" key="3">
    <source>
        <dbReference type="ARBA" id="ARBA00022475"/>
    </source>
</evidence>
<evidence type="ECO:0000256" key="16">
    <source>
        <dbReference type="ARBA" id="ARBA00047899"/>
    </source>
</evidence>
<evidence type="ECO:0000256" key="4">
    <source>
        <dbReference type="ARBA" id="ARBA00022527"/>
    </source>
</evidence>
<dbReference type="SMART" id="SM00369">
    <property type="entry name" value="LRR_TYP"/>
    <property type="match status" value="7"/>
</dbReference>
<keyword evidence="13 19" id="KW-1133">Transmembrane helix</keyword>
<dbReference type="GO" id="GO:0004674">
    <property type="term" value="F:protein serine/threonine kinase activity"/>
    <property type="evidence" value="ECO:0007669"/>
    <property type="project" value="UniProtKB-KW"/>
</dbReference>
<keyword evidence="4" id="KW-0723">Serine/threonine-protein kinase</keyword>
<evidence type="ECO:0000313" key="21">
    <source>
        <dbReference type="EMBL" id="GAU29165.1"/>
    </source>
</evidence>
<comment type="catalytic activity">
    <reaction evidence="17">
        <text>L-seryl-[protein] + ATP = O-phospho-L-seryl-[protein] + ADP + H(+)</text>
        <dbReference type="Rhea" id="RHEA:17989"/>
        <dbReference type="Rhea" id="RHEA-COMP:9863"/>
        <dbReference type="Rhea" id="RHEA-COMP:11604"/>
        <dbReference type="ChEBI" id="CHEBI:15378"/>
        <dbReference type="ChEBI" id="CHEBI:29999"/>
        <dbReference type="ChEBI" id="CHEBI:30616"/>
        <dbReference type="ChEBI" id="CHEBI:83421"/>
        <dbReference type="ChEBI" id="CHEBI:456216"/>
        <dbReference type="EC" id="2.7.11.1"/>
    </reaction>
</comment>
<dbReference type="SUPFAM" id="SSF52058">
    <property type="entry name" value="L domain-like"/>
    <property type="match status" value="1"/>
</dbReference>
<keyword evidence="3" id="KW-1003">Cell membrane</keyword>
<evidence type="ECO:0000256" key="19">
    <source>
        <dbReference type="SAM" id="Phobius"/>
    </source>
</evidence>
<dbReference type="Proteomes" id="UP000242715">
    <property type="component" value="Unassembled WGS sequence"/>
</dbReference>
<dbReference type="FunFam" id="3.30.200.20:FF:000260">
    <property type="entry name" value="LRR receptor-like serine/threonine-protein kinase RPK2"/>
    <property type="match status" value="1"/>
</dbReference>
<dbReference type="Pfam" id="PF13855">
    <property type="entry name" value="LRR_8"/>
    <property type="match status" value="1"/>
</dbReference>
<dbReference type="PROSITE" id="PS50011">
    <property type="entry name" value="PROTEIN_KINASE_DOM"/>
    <property type="match status" value="1"/>
</dbReference>
<reference evidence="22" key="1">
    <citation type="journal article" date="2017" name="Front. Plant Sci.">
        <title>Climate Clever Clovers: New Paradigm to Reduce the Environmental Footprint of Ruminants by Breeding Low Methanogenic Forages Utilizing Haplotype Variation.</title>
        <authorList>
            <person name="Kaur P."/>
            <person name="Appels R."/>
            <person name="Bayer P.E."/>
            <person name="Keeble-Gagnere G."/>
            <person name="Wang J."/>
            <person name="Hirakawa H."/>
            <person name="Shirasawa K."/>
            <person name="Vercoe P."/>
            <person name="Stefanova K."/>
            <person name="Durmic Z."/>
            <person name="Nichols P."/>
            <person name="Revell C."/>
            <person name="Isobe S.N."/>
            <person name="Edwards D."/>
            <person name="Erskine W."/>
        </authorList>
    </citation>
    <scope>NUCLEOTIDE SEQUENCE [LARGE SCALE GENOMIC DNA]</scope>
    <source>
        <strain evidence="22">cv. Daliak</strain>
    </source>
</reference>
<proteinExistence type="predicted"/>
<evidence type="ECO:0000256" key="18">
    <source>
        <dbReference type="PROSITE-ProRule" id="PRU10141"/>
    </source>
</evidence>
<dbReference type="Gene3D" id="3.30.200.20">
    <property type="entry name" value="Phosphorylase Kinase, domain 1"/>
    <property type="match status" value="1"/>
</dbReference>
<dbReference type="EC" id="2.7.11.1" evidence="2"/>
<comment type="catalytic activity">
    <reaction evidence="16">
        <text>L-threonyl-[protein] + ATP = O-phospho-L-threonyl-[protein] + ADP + H(+)</text>
        <dbReference type="Rhea" id="RHEA:46608"/>
        <dbReference type="Rhea" id="RHEA-COMP:11060"/>
        <dbReference type="Rhea" id="RHEA-COMP:11605"/>
        <dbReference type="ChEBI" id="CHEBI:15378"/>
        <dbReference type="ChEBI" id="CHEBI:30013"/>
        <dbReference type="ChEBI" id="CHEBI:30616"/>
        <dbReference type="ChEBI" id="CHEBI:61977"/>
        <dbReference type="ChEBI" id="CHEBI:456216"/>
        <dbReference type="EC" id="2.7.11.1"/>
    </reaction>
</comment>
<gene>
    <name evidence="21" type="ORF">TSUD_275840</name>
</gene>
<keyword evidence="14 19" id="KW-0472">Membrane</keyword>
<keyword evidence="12 18" id="KW-0067">ATP-binding</keyword>
<keyword evidence="11" id="KW-0418">Kinase</keyword>
<dbReference type="InterPro" id="IPR011009">
    <property type="entry name" value="Kinase-like_dom_sf"/>
</dbReference>
<evidence type="ECO:0000256" key="9">
    <source>
        <dbReference type="ARBA" id="ARBA00022737"/>
    </source>
</evidence>
<evidence type="ECO:0000256" key="15">
    <source>
        <dbReference type="ARBA" id="ARBA00023180"/>
    </source>
</evidence>
<keyword evidence="22" id="KW-1185">Reference proteome</keyword>
<dbReference type="PANTHER" id="PTHR48056:SF63">
    <property type="entry name" value="PROTEIN KINASE DOMAIN-CONTAINING PROTEIN"/>
    <property type="match status" value="1"/>
</dbReference>
<keyword evidence="15" id="KW-0325">Glycoprotein</keyword>
<keyword evidence="7 19" id="KW-0812">Transmembrane</keyword>
<feature type="transmembrane region" description="Helical" evidence="19">
    <location>
        <begin position="774"/>
        <end position="796"/>
    </location>
</feature>
<dbReference type="InterPro" id="IPR001611">
    <property type="entry name" value="Leu-rich_rpt"/>
</dbReference>
<keyword evidence="9" id="KW-0677">Repeat</keyword>
<accession>A0A2Z6MZQ1</accession>
<dbReference type="SUPFAM" id="SSF56112">
    <property type="entry name" value="Protein kinase-like (PK-like)"/>
    <property type="match status" value="1"/>
</dbReference>
<dbReference type="InterPro" id="IPR003591">
    <property type="entry name" value="Leu-rich_rpt_typical-subtyp"/>
</dbReference>
<keyword evidence="8" id="KW-0732">Signal</keyword>
<evidence type="ECO:0000256" key="17">
    <source>
        <dbReference type="ARBA" id="ARBA00048679"/>
    </source>
</evidence>
<evidence type="ECO:0000256" key="14">
    <source>
        <dbReference type="ARBA" id="ARBA00023136"/>
    </source>
</evidence>
<dbReference type="Pfam" id="PF08263">
    <property type="entry name" value="LRRNT_2"/>
    <property type="match status" value="1"/>
</dbReference>
<evidence type="ECO:0000313" key="22">
    <source>
        <dbReference type="Proteomes" id="UP000242715"/>
    </source>
</evidence>
<dbReference type="Pfam" id="PF00560">
    <property type="entry name" value="LRR_1"/>
    <property type="match status" value="8"/>
</dbReference>
<keyword evidence="5" id="KW-0433">Leucine-rich repeat</keyword>
<evidence type="ECO:0000259" key="20">
    <source>
        <dbReference type="PROSITE" id="PS50011"/>
    </source>
</evidence>
<dbReference type="FunFam" id="3.80.10.10:FF:000041">
    <property type="entry name" value="LRR receptor-like serine/threonine-protein kinase ERECTA"/>
    <property type="match status" value="2"/>
</dbReference>
<evidence type="ECO:0000256" key="10">
    <source>
        <dbReference type="ARBA" id="ARBA00022741"/>
    </source>
</evidence>
<keyword evidence="10 18" id="KW-0547">Nucleotide-binding</keyword>
<dbReference type="SUPFAM" id="SSF52047">
    <property type="entry name" value="RNI-like"/>
    <property type="match status" value="1"/>
</dbReference>
<evidence type="ECO:0000256" key="5">
    <source>
        <dbReference type="ARBA" id="ARBA00022614"/>
    </source>
</evidence>
<dbReference type="FunFam" id="3.80.10.10:FF:000654">
    <property type="entry name" value="LRR receptor-like serine/threonine-protein kinase RPK2"/>
    <property type="match status" value="1"/>
</dbReference>
<evidence type="ECO:0000256" key="6">
    <source>
        <dbReference type="ARBA" id="ARBA00022679"/>
    </source>
</evidence>
<dbReference type="InterPro" id="IPR032675">
    <property type="entry name" value="LRR_dom_sf"/>
</dbReference>
<feature type="binding site" evidence="18">
    <location>
        <position position="864"/>
    </location>
    <ligand>
        <name>ATP</name>
        <dbReference type="ChEBI" id="CHEBI:30616"/>
    </ligand>
</feature>
<dbReference type="PANTHER" id="PTHR48056">
    <property type="entry name" value="LRR RECEPTOR-LIKE SERINE/THREONINE-PROTEIN KINASE-RELATED"/>
    <property type="match status" value="1"/>
</dbReference>
<evidence type="ECO:0000256" key="8">
    <source>
        <dbReference type="ARBA" id="ARBA00022729"/>
    </source>
</evidence>
<dbReference type="FunFam" id="3.80.10.10:FF:000383">
    <property type="entry name" value="Leucine-rich repeat receptor protein kinase EMS1"/>
    <property type="match status" value="1"/>
</dbReference>
<evidence type="ECO:0000256" key="2">
    <source>
        <dbReference type="ARBA" id="ARBA00012513"/>
    </source>
</evidence>
<dbReference type="EMBL" id="DF973389">
    <property type="protein sequence ID" value="GAU29165.1"/>
    <property type="molecule type" value="Genomic_DNA"/>
</dbReference>
<protein>
    <recommendedName>
        <fullName evidence="2">non-specific serine/threonine protein kinase</fullName>
        <ecNumber evidence="2">2.7.11.1</ecNumber>
    </recommendedName>
</protein>
<evidence type="ECO:0000256" key="11">
    <source>
        <dbReference type="ARBA" id="ARBA00022777"/>
    </source>
</evidence>
<dbReference type="OrthoDB" id="1896041at2759"/>
<organism evidence="21 22">
    <name type="scientific">Trifolium subterraneum</name>
    <name type="common">Subterranean clover</name>
    <dbReference type="NCBI Taxonomy" id="3900"/>
    <lineage>
        <taxon>Eukaryota</taxon>
        <taxon>Viridiplantae</taxon>
        <taxon>Streptophyta</taxon>
        <taxon>Embryophyta</taxon>
        <taxon>Tracheophyta</taxon>
        <taxon>Spermatophyta</taxon>
        <taxon>Magnoliopsida</taxon>
        <taxon>eudicotyledons</taxon>
        <taxon>Gunneridae</taxon>
        <taxon>Pentapetalae</taxon>
        <taxon>rosids</taxon>
        <taxon>fabids</taxon>
        <taxon>Fabales</taxon>
        <taxon>Fabaceae</taxon>
        <taxon>Papilionoideae</taxon>
        <taxon>50 kb inversion clade</taxon>
        <taxon>NPAAA clade</taxon>
        <taxon>Hologalegina</taxon>
        <taxon>IRL clade</taxon>
        <taxon>Trifolieae</taxon>
        <taxon>Trifolium</taxon>
    </lineage>
</organism>
<dbReference type="InterPro" id="IPR001245">
    <property type="entry name" value="Ser-Thr/Tyr_kinase_cat_dom"/>
</dbReference>
<dbReference type="PRINTS" id="PR00019">
    <property type="entry name" value="LEURICHRPT"/>
</dbReference>
<dbReference type="AlphaFoldDB" id="A0A2Z6MZQ1"/>
<dbReference type="GO" id="GO:0006950">
    <property type="term" value="P:response to stress"/>
    <property type="evidence" value="ECO:0007669"/>
    <property type="project" value="UniProtKB-ARBA"/>
</dbReference>
<dbReference type="InterPro" id="IPR050647">
    <property type="entry name" value="Plant_LRR-RLKs"/>
</dbReference>
<dbReference type="GO" id="GO:0005886">
    <property type="term" value="C:plasma membrane"/>
    <property type="evidence" value="ECO:0007669"/>
    <property type="project" value="UniProtKB-SubCell"/>
</dbReference>
<evidence type="ECO:0000256" key="13">
    <source>
        <dbReference type="ARBA" id="ARBA00022989"/>
    </source>
</evidence>
<sequence length="970" mass="105345">MFSSIKLISFTQFNFFFFSIFLFLASQYDAVSLNSDKSTLLRLKTSLSDPTGVLSSWSPSSSHCSWYGVHCDSNSRVVAVNITGAGDGNRSSHPCSDFGMFPLYGFGIRRGCLGFKGSLFGKFPSLISELTELRVLSLPFNGLEGSIPQEIWSMEKLEVLDLEGNFISGYLPFKFQGLRNLRVLNLGFNKIVGVVPNVLSSLESLEVLNLASNDLNGSVPGFVGKLRGVYLSFNQFSGVIPEEIGENCGKLEHLDLSANSLVEDIPKSLGNCSGLRTLLLYSNLLEEGIPVEFGNLKNLEVLDVSRNTLSGSIPRELGNCKELSVVVLSNLFDPVGDVGFATLNDELNYFEGSMPEEVVLLPKLTILWAPMVNLEGSFPRSWGACGNLEMVNLAQNFFTGEFPNQLGFCKKLHFLDLSSNNLTGQLSEELHVPCMTVFDVSVNKLSGSVPDFSNNSCSPFPLWNGNLFETDDVTTPYASYFSSKVRERTLFTSLGGAGLSVFHSFEQNNFTGIQSLPIAHDRMEEKSSYTLLVGENKLTGPFPTYLFQKCIGLDALLLNVSYNMLSGEIPSNISRMCRSLKFLDASGNQISGPIPSTLGDSVSLVSLNLSRNRLQGPIPTHLGQMNDLKFLSLADNHLSGSIPPGLGNLYSLQVLDLSTNSLTGEIPNFIENMRNLTDVLLNNNNLSGHIPAGLANVTTLSVFNVSFNNLSGYLPSNSSLIKCSSAVGNPFLSSCRGVSLTVPSANQQGQIDENSPIASQPTGKNDNGFSAIEIASITSACAIVSVLIALIVLFFFTRRWKPNSRVGGSAKREVTVFTDIGVPLTFENVVQATGNFNASNCIGSGGFGATYKAEISQGILVAVKRLSVGRFQGVQQFHAEIKTLGRLHHPNLVTLIGYHACETEMFLIYNYLSGGRAKEFFAAGLWDAGPENDLVEVLHLAVVCTVDSLSTRPTMKQVVKRLKQLQPPSC</sequence>
<dbReference type="InterPro" id="IPR000719">
    <property type="entry name" value="Prot_kinase_dom"/>
</dbReference>